<reference evidence="5" key="1">
    <citation type="journal article" date="2019" name="Int. J. Syst. Evol. Microbiol.">
        <title>The Global Catalogue of Microorganisms (GCM) 10K type strain sequencing project: providing services to taxonomists for standard genome sequencing and annotation.</title>
        <authorList>
            <consortium name="The Broad Institute Genomics Platform"/>
            <consortium name="The Broad Institute Genome Sequencing Center for Infectious Disease"/>
            <person name="Wu L."/>
            <person name="Ma J."/>
        </authorList>
    </citation>
    <scope>NUCLEOTIDE SEQUENCE [LARGE SCALE GENOMIC DNA]</scope>
    <source>
        <strain evidence="5">ZS-22-S1</strain>
    </source>
</reference>
<comment type="caution">
    <text evidence="4">The sequence shown here is derived from an EMBL/GenBank/DDBJ whole genome shotgun (WGS) entry which is preliminary data.</text>
</comment>
<evidence type="ECO:0000313" key="4">
    <source>
        <dbReference type="EMBL" id="MFC4854019.1"/>
    </source>
</evidence>
<dbReference type="Pfam" id="PF13559">
    <property type="entry name" value="DUF4129"/>
    <property type="match status" value="1"/>
</dbReference>
<feature type="signal peptide" evidence="2">
    <location>
        <begin position="1"/>
        <end position="21"/>
    </location>
</feature>
<keyword evidence="1" id="KW-0472">Membrane</keyword>
<gene>
    <name evidence="4" type="ORF">ACFPCV_10945</name>
</gene>
<keyword evidence="2" id="KW-0732">Signal</keyword>
<evidence type="ECO:0000256" key="1">
    <source>
        <dbReference type="SAM" id="Phobius"/>
    </source>
</evidence>
<evidence type="ECO:0000256" key="2">
    <source>
        <dbReference type="SAM" id="SignalP"/>
    </source>
</evidence>
<dbReference type="EMBL" id="JBHSIS010000006">
    <property type="protein sequence ID" value="MFC4854019.1"/>
    <property type="molecule type" value="Genomic_DNA"/>
</dbReference>
<evidence type="ECO:0000259" key="3">
    <source>
        <dbReference type="Pfam" id="PF13559"/>
    </source>
</evidence>
<accession>A0ABV9S2Z7</accession>
<dbReference type="InterPro" id="IPR025403">
    <property type="entry name" value="TgpA-like_C"/>
</dbReference>
<proteinExistence type="predicted"/>
<organism evidence="4 5">
    <name type="scientific">Actinophytocola glycyrrhizae</name>
    <dbReference type="NCBI Taxonomy" id="2044873"/>
    <lineage>
        <taxon>Bacteria</taxon>
        <taxon>Bacillati</taxon>
        <taxon>Actinomycetota</taxon>
        <taxon>Actinomycetes</taxon>
        <taxon>Pseudonocardiales</taxon>
        <taxon>Pseudonocardiaceae</taxon>
    </lineage>
</organism>
<feature type="chain" id="PRO_5045574154" evidence="2">
    <location>
        <begin position="22"/>
        <end position="215"/>
    </location>
</feature>
<keyword evidence="1" id="KW-0812">Transmembrane</keyword>
<keyword evidence="5" id="KW-1185">Reference proteome</keyword>
<feature type="transmembrane region" description="Helical" evidence="1">
    <location>
        <begin position="68"/>
        <end position="89"/>
    </location>
</feature>
<dbReference type="RefSeq" id="WP_378055980.1">
    <property type="nucleotide sequence ID" value="NZ_JBHSIS010000006.1"/>
</dbReference>
<dbReference type="Proteomes" id="UP001595859">
    <property type="component" value="Unassembled WGS sequence"/>
</dbReference>
<protein>
    <submittedName>
        <fullName evidence="4">DUF4129 domain-containing protein</fullName>
    </submittedName>
</protein>
<keyword evidence="1" id="KW-1133">Transmembrane helix</keyword>
<evidence type="ECO:0000313" key="5">
    <source>
        <dbReference type="Proteomes" id="UP001595859"/>
    </source>
</evidence>
<feature type="domain" description="Protein-glutamine gamma-glutamyltransferase-like C-terminal" evidence="3">
    <location>
        <begin position="141"/>
        <end position="208"/>
    </location>
</feature>
<sequence>MGGNRPALLFAAAALLLVVVAARGASPVPSAINDLSIDPGLPSVPTGGGLPSLGQMTAPADPVLVGKIVLVLLVVMVVLATVLSVLSYLRKRGRLGIVAHVVEPAEGTVDTVPRLRLREAVQEARDVLTRTGGSPGDAVIAAWVTLEHAAEHKREQHETATEFTVALLEKQHADEAALRELRTLYQRARFGAGGVDAGAVTRARAALDKILGTVR</sequence>
<name>A0ABV9S2Z7_9PSEU</name>